<feature type="domain" description="HTH lacI-type" evidence="5">
    <location>
        <begin position="2"/>
        <end position="56"/>
    </location>
</feature>
<dbReference type="SUPFAM" id="SSF47413">
    <property type="entry name" value="lambda repressor-like DNA-binding domains"/>
    <property type="match status" value="1"/>
</dbReference>
<evidence type="ECO:0000256" key="3">
    <source>
        <dbReference type="ARBA" id="ARBA00023163"/>
    </source>
</evidence>
<reference evidence="7 8" key="1">
    <citation type="submission" date="2018-08" db="EMBL/GenBank/DDBJ databases">
        <title>A genome reference for cultivated species of the human gut microbiota.</title>
        <authorList>
            <person name="Zou Y."/>
            <person name="Xue W."/>
            <person name="Luo G."/>
        </authorList>
    </citation>
    <scope>NUCLEOTIDE SEQUENCE [LARGE SCALE GENOMIC DNA]</scope>
    <source>
        <strain evidence="7 8">AF14-18</strain>
    </source>
</reference>
<dbReference type="InterPro" id="IPR001387">
    <property type="entry name" value="Cro/C1-type_HTH"/>
</dbReference>
<dbReference type="Proteomes" id="UP000284543">
    <property type="component" value="Unassembled WGS sequence"/>
</dbReference>
<dbReference type="SMART" id="SM00354">
    <property type="entry name" value="HTH_LACI"/>
    <property type="match status" value="1"/>
</dbReference>
<dbReference type="GO" id="GO:0000976">
    <property type="term" value="F:transcription cis-regulatory region binding"/>
    <property type="evidence" value="ECO:0007669"/>
    <property type="project" value="TreeGrafter"/>
</dbReference>
<dbReference type="PROSITE" id="PS50932">
    <property type="entry name" value="HTH_LACI_2"/>
    <property type="match status" value="1"/>
</dbReference>
<dbReference type="AlphaFoldDB" id="A0A412ZEH2"/>
<dbReference type="GO" id="GO:0003700">
    <property type="term" value="F:DNA-binding transcription factor activity"/>
    <property type="evidence" value="ECO:0007669"/>
    <property type="project" value="TreeGrafter"/>
</dbReference>
<gene>
    <name evidence="7" type="ORF">DWW02_02475</name>
</gene>
<feature type="domain" description="HTH cro/C1-type" evidence="6">
    <location>
        <begin position="3"/>
        <end position="39"/>
    </location>
</feature>
<dbReference type="Pfam" id="PF13416">
    <property type="entry name" value="SBP_bac_8"/>
    <property type="match status" value="1"/>
</dbReference>
<evidence type="ECO:0000313" key="7">
    <source>
        <dbReference type="EMBL" id="RGV78616.1"/>
    </source>
</evidence>
<proteinExistence type="predicted"/>
<dbReference type="InterPro" id="IPR000843">
    <property type="entry name" value="HTH_LacI"/>
</dbReference>
<dbReference type="Pfam" id="PF00356">
    <property type="entry name" value="LacI"/>
    <property type="match status" value="1"/>
</dbReference>
<dbReference type="InterPro" id="IPR010982">
    <property type="entry name" value="Lambda_DNA-bd_dom_sf"/>
</dbReference>
<name>A0A412ZEH2_9FIRM</name>
<sequence>MTTIKDIAKAAGVAQGTVSNVLNGKGNVSSEKIRQVMDAASALGYVPNERAKLLRKGRSNTLAVILPNIRSKQYIDFYLSFKAYAENHGYSVSQYLTSDDNREAEYAAIQDVRSSMAQGMAAVSCCSFADANPYLDEQGMLADHVVFAERRPPFAAPYAGFDYHRAGSELALRALERGFSSLCLLTGSLQLPNESDFFNGFMSIAGSSGCRINHIQTDPYRKLQNIMQMFGAAAPQAIFISNYGFAESVKDIWNTFYSGDSPEIYTVSPMFTMPENDFQKYELNYRQLGKVAAECLIQDISKEKKGEKSGPEESEEPNLRTGQDSGQDSGQGSGHPCLLLENSGFRDWFADILIPSSKKPLNVLTLDSPSAYTMRNLSRIYTKKTGVPVNITIYSYEEIYEAFNHMHHDSVFDVLRLDVTWLSWFADKILQPLDQIDPGISSCLDTFLDGTINQYSIVRGRVYALPSTPSVQLLYYRKDLFESPIYRRMYHETYRQELRPPQDFKEFNQIARFFTKACTPSSPVEYGATMTLGSTGVAGSEYLARLFSHQENLYNEDCQVTLNSPAAIGSLRELIALKEYSDPKYCSWWTNTATTFAGGNVAMAILYSNYASDLLSHSSRVAGNIGYALTPGRNPVIGGGSLGVAKYTKRPEDALSFIKWMCSEPVASAATLLGSVSPCRKSYDNYEILNTFPWLNLAKDGFGLAHGRRTPEFSTQPFDERSFLSIIGMAVKNAYSQVMTPEDALNYAQKRYDEQFLHTGP</sequence>
<evidence type="ECO:0000259" key="6">
    <source>
        <dbReference type="PROSITE" id="PS50943"/>
    </source>
</evidence>
<dbReference type="SUPFAM" id="SSF53822">
    <property type="entry name" value="Periplasmic binding protein-like I"/>
    <property type="match status" value="1"/>
</dbReference>
<dbReference type="SUPFAM" id="SSF53850">
    <property type="entry name" value="Periplasmic binding protein-like II"/>
    <property type="match status" value="1"/>
</dbReference>
<evidence type="ECO:0000259" key="5">
    <source>
        <dbReference type="PROSITE" id="PS50932"/>
    </source>
</evidence>
<accession>A0A412ZEH2</accession>
<organism evidence="7 8">
    <name type="scientific">Enterocloster bolteae</name>
    <dbReference type="NCBI Taxonomy" id="208479"/>
    <lineage>
        <taxon>Bacteria</taxon>
        <taxon>Bacillati</taxon>
        <taxon>Bacillota</taxon>
        <taxon>Clostridia</taxon>
        <taxon>Lachnospirales</taxon>
        <taxon>Lachnospiraceae</taxon>
        <taxon>Enterocloster</taxon>
    </lineage>
</organism>
<keyword evidence="1" id="KW-0805">Transcription regulation</keyword>
<dbReference type="PROSITE" id="PS50943">
    <property type="entry name" value="HTH_CROC1"/>
    <property type="match status" value="1"/>
</dbReference>
<dbReference type="Gene3D" id="3.40.190.10">
    <property type="entry name" value="Periplasmic binding protein-like II"/>
    <property type="match status" value="2"/>
</dbReference>
<evidence type="ECO:0000256" key="2">
    <source>
        <dbReference type="ARBA" id="ARBA00023125"/>
    </source>
</evidence>
<evidence type="ECO:0000256" key="4">
    <source>
        <dbReference type="SAM" id="MobiDB-lite"/>
    </source>
</evidence>
<dbReference type="Gene3D" id="3.40.50.2300">
    <property type="match status" value="2"/>
</dbReference>
<dbReference type="Gene3D" id="1.10.260.40">
    <property type="entry name" value="lambda repressor-like DNA-binding domains"/>
    <property type="match status" value="1"/>
</dbReference>
<evidence type="ECO:0000256" key="1">
    <source>
        <dbReference type="ARBA" id="ARBA00023015"/>
    </source>
</evidence>
<dbReference type="EMBL" id="QRZM01000001">
    <property type="protein sequence ID" value="RGV78616.1"/>
    <property type="molecule type" value="Genomic_DNA"/>
</dbReference>
<dbReference type="InterPro" id="IPR006059">
    <property type="entry name" value="SBP"/>
</dbReference>
<feature type="compositionally biased region" description="Basic and acidic residues" evidence="4">
    <location>
        <begin position="302"/>
        <end position="311"/>
    </location>
</feature>
<evidence type="ECO:0000313" key="8">
    <source>
        <dbReference type="Proteomes" id="UP000284543"/>
    </source>
</evidence>
<keyword evidence="2" id="KW-0238">DNA-binding</keyword>
<dbReference type="PANTHER" id="PTHR30146:SF109">
    <property type="entry name" value="HTH-TYPE TRANSCRIPTIONAL REGULATOR GALS"/>
    <property type="match status" value="1"/>
</dbReference>
<dbReference type="InterPro" id="IPR028082">
    <property type="entry name" value="Peripla_BP_I"/>
</dbReference>
<dbReference type="RefSeq" id="WP_118017371.1">
    <property type="nucleotide sequence ID" value="NZ_CAUHGS010000006.1"/>
</dbReference>
<keyword evidence="3" id="KW-0804">Transcription</keyword>
<dbReference type="PANTHER" id="PTHR30146">
    <property type="entry name" value="LACI-RELATED TRANSCRIPTIONAL REPRESSOR"/>
    <property type="match status" value="1"/>
</dbReference>
<protein>
    <submittedName>
        <fullName evidence="7">Extracellular solute-binding protein</fullName>
    </submittedName>
</protein>
<feature type="region of interest" description="Disordered" evidence="4">
    <location>
        <begin position="302"/>
        <end position="333"/>
    </location>
</feature>
<dbReference type="CDD" id="cd01392">
    <property type="entry name" value="HTH_LacI"/>
    <property type="match status" value="1"/>
</dbReference>
<comment type="caution">
    <text evidence="7">The sequence shown here is derived from an EMBL/GenBank/DDBJ whole genome shotgun (WGS) entry which is preliminary data.</text>
</comment>